<feature type="region of interest" description="Disordered" evidence="1">
    <location>
        <begin position="55"/>
        <end position="92"/>
    </location>
</feature>
<dbReference type="EMBL" id="BRXY01000186">
    <property type="protein sequence ID" value="GMH75134.1"/>
    <property type="molecule type" value="Genomic_DNA"/>
</dbReference>
<feature type="non-terminal residue" evidence="2">
    <location>
        <position position="1"/>
    </location>
</feature>
<organism evidence="2 3">
    <name type="scientific">Triparma strigata</name>
    <dbReference type="NCBI Taxonomy" id="1606541"/>
    <lineage>
        <taxon>Eukaryota</taxon>
        <taxon>Sar</taxon>
        <taxon>Stramenopiles</taxon>
        <taxon>Ochrophyta</taxon>
        <taxon>Bolidophyceae</taxon>
        <taxon>Parmales</taxon>
        <taxon>Triparmaceae</taxon>
        <taxon>Triparma</taxon>
    </lineage>
</organism>
<evidence type="ECO:0000256" key="1">
    <source>
        <dbReference type="SAM" id="MobiDB-lite"/>
    </source>
</evidence>
<feature type="compositionally biased region" description="Basic and acidic residues" evidence="1">
    <location>
        <begin position="55"/>
        <end position="72"/>
    </location>
</feature>
<dbReference type="Proteomes" id="UP001165085">
    <property type="component" value="Unassembled WGS sequence"/>
</dbReference>
<reference evidence="3" key="1">
    <citation type="journal article" date="2023" name="Commun. Biol.">
        <title>Genome analysis of Parmales, the sister group of diatoms, reveals the evolutionary specialization of diatoms from phago-mixotrophs to photoautotrophs.</title>
        <authorList>
            <person name="Ban H."/>
            <person name="Sato S."/>
            <person name="Yoshikawa S."/>
            <person name="Yamada K."/>
            <person name="Nakamura Y."/>
            <person name="Ichinomiya M."/>
            <person name="Sato N."/>
            <person name="Blanc-Mathieu R."/>
            <person name="Endo H."/>
            <person name="Kuwata A."/>
            <person name="Ogata H."/>
        </authorList>
    </citation>
    <scope>NUCLEOTIDE SEQUENCE [LARGE SCALE GENOMIC DNA]</scope>
    <source>
        <strain evidence="3">NIES 3701</strain>
    </source>
</reference>
<evidence type="ECO:0000313" key="3">
    <source>
        <dbReference type="Proteomes" id="UP001165085"/>
    </source>
</evidence>
<sequence length="92" mass="10306">FGLQGEINDLWKILVTSEDEQRAFEKKVEAAGKIKTAGLSLLTEERNHVADLNELKKKKKLEEEEKEKEKEVGTPQKKPSRFPTKKNAGGGG</sequence>
<comment type="caution">
    <text evidence="2">The sequence shown here is derived from an EMBL/GenBank/DDBJ whole genome shotgun (WGS) entry which is preliminary data.</text>
</comment>
<keyword evidence="3" id="KW-1185">Reference proteome</keyword>
<gene>
    <name evidence="2" type="ORF">TrST_g5411</name>
</gene>
<evidence type="ECO:0000313" key="2">
    <source>
        <dbReference type="EMBL" id="GMH75134.1"/>
    </source>
</evidence>
<protein>
    <submittedName>
        <fullName evidence="2">Uncharacterized protein</fullName>
    </submittedName>
</protein>
<name>A0A9W7AP05_9STRA</name>
<accession>A0A9W7AP05</accession>
<dbReference type="AlphaFoldDB" id="A0A9W7AP05"/>
<proteinExistence type="predicted"/>